<proteinExistence type="inferred from homology"/>
<reference evidence="14 15" key="1">
    <citation type="journal article" date="2018" name="Plant J.">
        <title>Genome sequences of Chlorella sorokiniana UTEX 1602 and Micractinium conductrix SAG 241.80: implications to maltose excretion by a green alga.</title>
        <authorList>
            <person name="Arriola M.B."/>
            <person name="Velmurugan N."/>
            <person name="Zhang Y."/>
            <person name="Plunkett M.H."/>
            <person name="Hondzo H."/>
            <person name="Barney B.M."/>
        </authorList>
    </citation>
    <scope>NUCLEOTIDE SEQUENCE [LARGE SCALE GENOMIC DNA]</scope>
    <source>
        <strain evidence="15">UTEX 1602</strain>
    </source>
</reference>
<comment type="pathway">
    <text evidence="1">Carbohydrate degradation; glycolysis; D-glyceraldehyde 3-phosphate and glycerone phosphate from D-glucose: step 1/4.</text>
</comment>
<dbReference type="Gene3D" id="2.120.10.30">
    <property type="entry name" value="TolB, C-terminal domain"/>
    <property type="match status" value="1"/>
</dbReference>
<evidence type="ECO:0000256" key="6">
    <source>
        <dbReference type="ARBA" id="ARBA00022741"/>
    </source>
</evidence>
<dbReference type="Gene3D" id="2.20.70.10">
    <property type="match status" value="1"/>
</dbReference>
<dbReference type="GO" id="GO:0004340">
    <property type="term" value="F:glucokinase activity"/>
    <property type="evidence" value="ECO:0007669"/>
    <property type="project" value="TreeGrafter"/>
</dbReference>
<comment type="caution">
    <text evidence="14">The sequence shown here is derived from an EMBL/GenBank/DDBJ whole genome shotgun (WGS) entry which is preliminary data.</text>
</comment>
<dbReference type="InterPro" id="IPR043129">
    <property type="entry name" value="ATPase_NBD"/>
</dbReference>
<dbReference type="PRINTS" id="PR00475">
    <property type="entry name" value="HEXOKINASE"/>
</dbReference>
<dbReference type="UniPathway" id="UPA00242"/>
<evidence type="ECO:0000256" key="10">
    <source>
        <dbReference type="ARBA" id="ARBA00044613"/>
    </source>
</evidence>
<evidence type="ECO:0000256" key="7">
    <source>
        <dbReference type="ARBA" id="ARBA00022777"/>
    </source>
</evidence>
<comment type="similarity">
    <text evidence="3">Belongs to the hexokinase family.</text>
</comment>
<comment type="catalytic activity">
    <reaction evidence="11">
        <text>D-fructose + ATP = D-fructose 6-phosphate + ADP + H(+)</text>
        <dbReference type="Rhea" id="RHEA:16125"/>
        <dbReference type="ChEBI" id="CHEBI:15378"/>
        <dbReference type="ChEBI" id="CHEBI:30616"/>
        <dbReference type="ChEBI" id="CHEBI:37721"/>
        <dbReference type="ChEBI" id="CHEBI:61527"/>
        <dbReference type="ChEBI" id="CHEBI:456216"/>
        <dbReference type="EC" id="2.7.1.1"/>
    </reaction>
    <physiologicalReaction direction="left-to-right" evidence="11">
        <dbReference type="Rhea" id="RHEA:16126"/>
    </physiologicalReaction>
</comment>
<dbReference type="EC" id="2.7.1.1" evidence="4"/>
<feature type="compositionally biased region" description="Pro residues" evidence="12">
    <location>
        <begin position="1579"/>
        <end position="1602"/>
    </location>
</feature>
<dbReference type="GO" id="GO:0005524">
    <property type="term" value="F:ATP binding"/>
    <property type="evidence" value="ECO:0007669"/>
    <property type="project" value="UniProtKB-KW"/>
</dbReference>
<dbReference type="InterPro" id="IPR054539">
    <property type="entry name" value="Beta-prop_PDH"/>
</dbReference>
<organism evidence="14 15">
    <name type="scientific">Chlorella sorokiniana</name>
    <name type="common">Freshwater green alga</name>
    <dbReference type="NCBI Taxonomy" id="3076"/>
    <lineage>
        <taxon>Eukaryota</taxon>
        <taxon>Viridiplantae</taxon>
        <taxon>Chlorophyta</taxon>
        <taxon>core chlorophytes</taxon>
        <taxon>Trebouxiophyceae</taxon>
        <taxon>Chlorellales</taxon>
        <taxon>Chlorellaceae</taxon>
        <taxon>Chlorella clade</taxon>
        <taxon>Chlorella</taxon>
    </lineage>
</organism>
<feature type="compositionally biased region" description="Low complexity" evidence="12">
    <location>
        <begin position="785"/>
        <end position="795"/>
    </location>
</feature>
<comment type="pathway">
    <text evidence="2">Carbohydrate metabolism; hexose metabolism.</text>
</comment>
<dbReference type="GO" id="GO:0005829">
    <property type="term" value="C:cytosol"/>
    <property type="evidence" value="ECO:0007669"/>
    <property type="project" value="TreeGrafter"/>
</dbReference>
<evidence type="ECO:0000256" key="3">
    <source>
        <dbReference type="ARBA" id="ARBA00009225"/>
    </source>
</evidence>
<dbReference type="Gene3D" id="3.30.420.40">
    <property type="match status" value="1"/>
</dbReference>
<dbReference type="InterPro" id="IPR001312">
    <property type="entry name" value="Hexokinase"/>
</dbReference>
<dbReference type="SUPFAM" id="SSF53067">
    <property type="entry name" value="Actin-like ATPase domain"/>
    <property type="match status" value="2"/>
</dbReference>
<keyword evidence="15" id="KW-1185">Reference proteome</keyword>
<dbReference type="Gene3D" id="3.40.367.20">
    <property type="match status" value="1"/>
</dbReference>
<feature type="region of interest" description="Disordered" evidence="12">
    <location>
        <begin position="770"/>
        <end position="818"/>
    </location>
</feature>
<keyword evidence="5" id="KW-0808">Transferase</keyword>
<evidence type="ECO:0000256" key="11">
    <source>
        <dbReference type="ARBA" id="ARBA00047905"/>
    </source>
</evidence>
<evidence type="ECO:0000256" key="12">
    <source>
        <dbReference type="SAM" id="MobiDB-lite"/>
    </source>
</evidence>
<evidence type="ECO:0000256" key="8">
    <source>
        <dbReference type="ARBA" id="ARBA00022840"/>
    </source>
</evidence>
<comment type="catalytic activity">
    <reaction evidence="10">
        <text>a D-hexose + ATP = a D-hexose 6-phosphate + ADP + H(+)</text>
        <dbReference type="Rhea" id="RHEA:22740"/>
        <dbReference type="ChEBI" id="CHEBI:4194"/>
        <dbReference type="ChEBI" id="CHEBI:15378"/>
        <dbReference type="ChEBI" id="CHEBI:30616"/>
        <dbReference type="ChEBI" id="CHEBI:229467"/>
        <dbReference type="ChEBI" id="CHEBI:456216"/>
        <dbReference type="EC" id="2.7.1.1"/>
    </reaction>
    <physiologicalReaction direction="left-to-right" evidence="10">
        <dbReference type="Rhea" id="RHEA:22741"/>
    </physiologicalReaction>
</comment>
<dbReference type="InterPro" id="IPR022673">
    <property type="entry name" value="Hexokinase_C"/>
</dbReference>
<dbReference type="SUPFAM" id="SSF50952">
    <property type="entry name" value="Soluble quinoprotein glucose dehydrogenase"/>
    <property type="match status" value="1"/>
</dbReference>
<keyword evidence="9" id="KW-0324">Glycolysis</keyword>
<evidence type="ECO:0000256" key="2">
    <source>
        <dbReference type="ARBA" id="ARBA00005028"/>
    </source>
</evidence>
<dbReference type="PROSITE" id="PS50020">
    <property type="entry name" value="WW_DOMAIN_2"/>
    <property type="match status" value="1"/>
</dbReference>
<evidence type="ECO:0000256" key="9">
    <source>
        <dbReference type="ARBA" id="ARBA00023152"/>
    </source>
</evidence>
<dbReference type="InterPro" id="IPR001202">
    <property type="entry name" value="WW_dom"/>
</dbReference>
<protein>
    <recommendedName>
        <fullName evidence="4">hexokinase</fullName>
        <ecNumber evidence="4">2.7.1.1</ecNumber>
    </recommendedName>
</protein>
<dbReference type="OrthoDB" id="419537at2759"/>
<dbReference type="Gene3D" id="2.30.30.240">
    <property type="entry name" value="PRC-barrel domain"/>
    <property type="match status" value="1"/>
</dbReference>
<dbReference type="PANTHER" id="PTHR19443">
    <property type="entry name" value="HEXOKINASE"/>
    <property type="match status" value="1"/>
</dbReference>
<keyword evidence="6" id="KW-0547">Nucleotide-binding</keyword>
<dbReference type="GO" id="GO:0001678">
    <property type="term" value="P:intracellular glucose homeostasis"/>
    <property type="evidence" value="ECO:0007669"/>
    <property type="project" value="InterPro"/>
</dbReference>
<evidence type="ECO:0000256" key="1">
    <source>
        <dbReference type="ARBA" id="ARBA00004888"/>
    </source>
</evidence>
<dbReference type="GO" id="GO:0006006">
    <property type="term" value="P:glucose metabolic process"/>
    <property type="evidence" value="ECO:0007669"/>
    <property type="project" value="TreeGrafter"/>
</dbReference>
<dbReference type="Pfam" id="PF22807">
    <property type="entry name" value="TrAA12"/>
    <property type="match status" value="1"/>
</dbReference>
<evidence type="ECO:0000256" key="5">
    <source>
        <dbReference type="ARBA" id="ARBA00022679"/>
    </source>
</evidence>
<dbReference type="SMART" id="SM00456">
    <property type="entry name" value="WW"/>
    <property type="match status" value="1"/>
</dbReference>
<accession>A0A2P6U0Q3</accession>
<evidence type="ECO:0000313" key="14">
    <source>
        <dbReference type="EMBL" id="PRW59899.1"/>
    </source>
</evidence>
<dbReference type="InterPro" id="IPR011042">
    <property type="entry name" value="6-blade_b-propeller_TolB-like"/>
</dbReference>
<dbReference type="STRING" id="3076.A0A2P6U0Q3"/>
<dbReference type="PROSITE" id="PS51748">
    <property type="entry name" value="HEXOKINASE_2"/>
    <property type="match status" value="1"/>
</dbReference>
<dbReference type="PANTHER" id="PTHR19443:SF16">
    <property type="entry name" value="HEXOKINASE TYPE 1-RELATED"/>
    <property type="match status" value="1"/>
</dbReference>
<evidence type="ECO:0000256" key="4">
    <source>
        <dbReference type="ARBA" id="ARBA00012324"/>
    </source>
</evidence>
<dbReference type="Pfam" id="PF03727">
    <property type="entry name" value="Hexokinase_2"/>
    <property type="match status" value="1"/>
</dbReference>
<evidence type="ECO:0000259" key="13">
    <source>
        <dbReference type="PROSITE" id="PS50020"/>
    </source>
</evidence>
<keyword evidence="7" id="KW-0418">Kinase</keyword>
<keyword evidence="8" id="KW-0067">ATP-binding</keyword>
<dbReference type="GO" id="GO:0008865">
    <property type="term" value="F:fructokinase activity"/>
    <property type="evidence" value="ECO:0007669"/>
    <property type="project" value="TreeGrafter"/>
</dbReference>
<sequence length="1970" mass="210301">MLPSYVDVLPSGRERGDCYAIDLGGTNLRVAHVALSETDGAVEETHIRNWEVPEEHFDLDSGGLIAFVAQCTAEVVREHAGSGGGGKPVIGFCFSFPVEQTALDNGRVLSMTKNFKGTGLLGRDVVAELRRELAAQGIDAEVPAVMNDTVATLVALRYSEPDTQLGIIVGTGTNCAYAERVSDIRKLPPGFRGRTDRMVINSEWGDFDSPLLPSCEEDIWIDCSSTHPGRALFEKQISGLFLGELARRILLRLAEKERLFGGVSAPGLLARHNKFSCADMAACDEDDSPDLREVAAVLERVLEIRGTTRQQRATVQEVCRLVCTRSARLTAAAIASVLKRLGHPAGTGGSSAGSAPPPRVVIAFDGSVFSKYSKYRERLRVALEEVCGKTAADSIYLQLAQDGSLLGAAFLAVAAAEALDLSSVPPKELGIVDNVLSIAETGQAQPLLHVRASADPRQAEDAPREEHLIPYVPQIVPTVDLRSGLVFIQPPAGLLDLGRQQLLLATLRQELAPYTTPPPLSLLARMGLRVMPNSRQLAAAGRQDLVVAIKRAGGFLEVAQALGLRSQRKPAGYWDDEMNLDEELTLFVAAHWTKFPDPESGQTYWYNQITHRISWEEPILPERVEIDDEGGYILTEAEEDRVMPSRSAVMAAGRYDLHHAILRFGGYTPASEILGRPSAWPPHKHLRSLAALRHELRAFLAETGLQRNKLPTASQLVNAGRGDLYKAIVRRGGFSATAQALGWETQRRERQAWADMADVARELRRFILAAPQAQHPEAQARRGRGQAAGRQQAAAVHDGSDEGPLPPGARMPTHRELASAGRHDLKYAVQQHGSANLAALLGIPLSSRGAHRRSEAFKRSDWTLNDAGFEIEPYAAPGAVPSARSLATGGSKPNGPWITYVSSMSFNPTDAKDITALVDLTGRGEADFVQVIVAGLSAMPNGIAYNGGDLFIASMEPYKSCKIWRLPNVDSYAVGRKVATRDKLQLIRDDLPFDFWHGWKFIRFGPDGALYIPIGANCNACRLDGTPPNNGYIDGKAIYNTDNSGNVSHVTAPFTAGPGHPVWEFGSIYRMARDGTNIQLVARGVRNTVGFDWHPVTKKLFFTDNGRDNWDLQDSTRTDNRPDCELNVVAKEGSFFGFPFCHTGPTGGNVDYRPYLRPVGVGPQLVDPDLNANESVMKCNGPAGSLQFVPAIQAMGPHTAPLGMRFYRWFAGANFPQSYDKSILIAQHGSWNRNRPIGARVMRVTLNAATPLKVATFTPFLSGGVPNDKGNANGPVPLPDRSQGYNGRPVDVEQLPDGSLLVSDDAAGSVYRVSYSTPTTCRGAKSNAIRKKEQEHEDDGEDASLAPAAIPGTANGCRVNQGLYGAPLYRRCYQADASKGAGRKVQLATSLVNMGGTLVLRGALLLPKFACTVSAAGWVGFGLPKEQGSGDMKGASVFITRPAPATDLGAVATDYYLASTSLAGFKTTSGFLKDKASLKAMSSGGALVTTFDIILPPAFQTAAKNAGKLAISRKTRPTVAASTPSKISFIMAMGDTSSTGQMQRHYFTAKVSIPFSLADVGAAVPADSPVINRGAGPREAPPPSPPPPASPPPPPSPPPSPFSPCAANEPCCLNGVRYDACQTDSKAGAPITQYYNKVAGGRLEVAIKATTSGWVAWMFNDPANQGVMVGGNALFLRPCASCATGVSTVSAYLGSYVLNGFTASRLAFNPTASGTAPGGVIWASFSLPWPGGAAPAIRINYGTGTYTAGSPTGVDGMAKHSVTPPTACGSLAQWAQLDLPAYLAPRACLGQRGRKAPRASRAQWDPRAPLDLPVPQALLEPLALPAPLDLKLRVPAAATIKVDPTARTAEYHSVLPAGSGSLALEYVQVGAAGDGQDYVVLTFSCHDGDVVLQNGCFNTANSFPVYPLPHPAVTGLTTTAVVGQYAYGNTARCLMRVDGTSTAYYASVAATCAHIDKSCVSPPEIIHVIP</sequence>
<evidence type="ECO:0000313" key="15">
    <source>
        <dbReference type="Proteomes" id="UP000239899"/>
    </source>
</evidence>
<dbReference type="Proteomes" id="UP000239899">
    <property type="component" value="Unassembled WGS sequence"/>
</dbReference>
<dbReference type="EMBL" id="LHPG02000003">
    <property type="protein sequence ID" value="PRW59899.1"/>
    <property type="molecule type" value="Genomic_DNA"/>
</dbReference>
<dbReference type="UniPathway" id="UPA00109">
    <property type="reaction ID" value="UER00180"/>
</dbReference>
<dbReference type="GO" id="GO:0006096">
    <property type="term" value="P:glycolytic process"/>
    <property type="evidence" value="ECO:0007669"/>
    <property type="project" value="UniProtKB-UniPathway"/>
</dbReference>
<feature type="region of interest" description="Disordered" evidence="12">
    <location>
        <begin position="1322"/>
        <end position="1343"/>
    </location>
</feature>
<gene>
    <name evidence="14" type="ORF">C2E21_1399</name>
</gene>
<dbReference type="GO" id="GO:0005739">
    <property type="term" value="C:mitochondrion"/>
    <property type="evidence" value="ECO:0007669"/>
    <property type="project" value="TreeGrafter"/>
</dbReference>
<dbReference type="Pfam" id="PF00349">
    <property type="entry name" value="Hexokinase_1"/>
    <property type="match status" value="1"/>
</dbReference>
<dbReference type="CDD" id="cd00201">
    <property type="entry name" value="WW"/>
    <property type="match status" value="1"/>
</dbReference>
<dbReference type="InterPro" id="IPR022672">
    <property type="entry name" value="Hexokinase_N"/>
</dbReference>
<name>A0A2P6U0Q3_CHLSO</name>
<feature type="domain" description="WW" evidence="13">
    <location>
        <begin position="592"/>
        <end position="620"/>
    </location>
</feature>
<dbReference type="InterPro" id="IPR011041">
    <property type="entry name" value="Quinoprot_gluc/sorb_DH_b-prop"/>
</dbReference>
<dbReference type="GO" id="GO:0005536">
    <property type="term" value="F:D-glucose binding"/>
    <property type="evidence" value="ECO:0007669"/>
    <property type="project" value="InterPro"/>
</dbReference>
<feature type="region of interest" description="Disordered" evidence="12">
    <location>
        <begin position="1568"/>
        <end position="1602"/>
    </location>
</feature>